<feature type="binding site" evidence="7">
    <location>
        <begin position="603"/>
        <end position="604"/>
    </location>
    <ligand>
        <name>FAD</name>
        <dbReference type="ChEBI" id="CHEBI:57692"/>
    </ligand>
</feature>
<dbReference type="Pfam" id="PF00732">
    <property type="entry name" value="GMC_oxred_N"/>
    <property type="match status" value="1"/>
</dbReference>
<proteinExistence type="inferred from homology"/>
<comment type="similarity">
    <text evidence="2 8">Belongs to the GMC oxidoreductase family.</text>
</comment>
<dbReference type="SUPFAM" id="SSF54373">
    <property type="entry name" value="FAD-linked reductases, C-terminal domain"/>
    <property type="match status" value="1"/>
</dbReference>
<feature type="binding site" evidence="7">
    <location>
        <position position="240"/>
    </location>
    <ligand>
        <name>FAD</name>
        <dbReference type="ChEBI" id="CHEBI:57692"/>
    </ligand>
</feature>
<feature type="domain" description="Glucose-methanol-choline oxidoreductase N-terminal" evidence="10">
    <location>
        <begin position="89"/>
        <end position="112"/>
    </location>
</feature>
<dbReference type="Pfam" id="PF05199">
    <property type="entry name" value="GMC_oxred_C"/>
    <property type="match status" value="1"/>
</dbReference>
<dbReference type="GO" id="GO:0016614">
    <property type="term" value="F:oxidoreductase activity, acting on CH-OH group of donors"/>
    <property type="evidence" value="ECO:0007669"/>
    <property type="project" value="InterPro"/>
</dbReference>
<organism evidence="12 13">
    <name type="scientific">Aspergillus nanangensis</name>
    <dbReference type="NCBI Taxonomy" id="2582783"/>
    <lineage>
        <taxon>Eukaryota</taxon>
        <taxon>Fungi</taxon>
        <taxon>Dikarya</taxon>
        <taxon>Ascomycota</taxon>
        <taxon>Pezizomycotina</taxon>
        <taxon>Eurotiomycetes</taxon>
        <taxon>Eurotiomycetidae</taxon>
        <taxon>Eurotiales</taxon>
        <taxon>Aspergillaceae</taxon>
        <taxon>Aspergillus</taxon>
        <taxon>Aspergillus subgen. Circumdati</taxon>
    </lineage>
</organism>
<dbReference type="EMBL" id="VCAU01000001">
    <property type="protein sequence ID" value="KAF9895282.1"/>
    <property type="molecule type" value="Genomic_DNA"/>
</dbReference>
<feature type="region of interest" description="Disordered" evidence="9">
    <location>
        <begin position="334"/>
        <end position="359"/>
    </location>
</feature>
<keyword evidence="5" id="KW-0560">Oxidoreductase</keyword>
<reference evidence="12" key="1">
    <citation type="journal article" date="2019" name="Beilstein J. Org. Chem.">
        <title>Nanangenines: drimane sesquiterpenoids as the dominant metabolite cohort of a novel Australian fungus, Aspergillus nanangensis.</title>
        <authorList>
            <person name="Lacey H.J."/>
            <person name="Gilchrist C.L.M."/>
            <person name="Crombie A."/>
            <person name="Kalaitzis J.A."/>
            <person name="Vuong D."/>
            <person name="Rutledge P.J."/>
            <person name="Turner P."/>
            <person name="Pitt J.I."/>
            <person name="Lacey E."/>
            <person name="Chooi Y.H."/>
            <person name="Piggott A.M."/>
        </authorList>
    </citation>
    <scope>NUCLEOTIDE SEQUENCE</scope>
    <source>
        <strain evidence="12">MST-FP2251</strain>
    </source>
</reference>
<comment type="caution">
    <text evidence="12">The sequence shown here is derived from an EMBL/GenBank/DDBJ whole genome shotgun (WGS) entry which is preliminary data.</text>
</comment>
<dbReference type="PANTHER" id="PTHR11552:SF201">
    <property type="entry name" value="GLUCOSE-METHANOL-CHOLINE OXIDOREDUCTASE N-TERMINAL DOMAIN-CONTAINING PROTEIN"/>
    <property type="match status" value="1"/>
</dbReference>
<dbReference type="InterPro" id="IPR007867">
    <property type="entry name" value="GMC_OxRtase_C"/>
</dbReference>
<reference evidence="12" key="2">
    <citation type="submission" date="2020-02" db="EMBL/GenBank/DDBJ databases">
        <authorList>
            <person name="Gilchrist C.L.M."/>
            <person name="Chooi Y.-H."/>
        </authorList>
    </citation>
    <scope>NUCLEOTIDE SEQUENCE</scope>
    <source>
        <strain evidence="12">MST-FP2251</strain>
    </source>
</reference>
<evidence type="ECO:0000256" key="5">
    <source>
        <dbReference type="ARBA" id="ARBA00023002"/>
    </source>
</evidence>
<evidence type="ECO:0000256" key="7">
    <source>
        <dbReference type="PIRSR" id="PIRSR000137-2"/>
    </source>
</evidence>
<dbReference type="Gene3D" id="3.30.560.10">
    <property type="entry name" value="Glucose Oxidase, domain 3"/>
    <property type="match status" value="1"/>
</dbReference>
<evidence type="ECO:0000256" key="1">
    <source>
        <dbReference type="ARBA" id="ARBA00001974"/>
    </source>
</evidence>
<evidence type="ECO:0000313" key="12">
    <source>
        <dbReference type="EMBL" id="KAF9895282.1"/>
    </source>
</evidence>
<name>A0AAD4CZB3_ASPNN</name>
<sequence>MDRAKDFISHQFDYLIVGGGTAGLAIAARLSERPDLTIGVIEAGPAAFDEPSINIPGRYGETLGTRYDWQFETTDQPGLAGRKLPCPRGKVLGGTSALNFMAWNRGNREDYDAWRELGNVGWGWEDVLPSFQKSETFHPPDDAHQQRYHSRYLADVHGLDGPLHTTHIREYGPSHGFWHATLGNLGVDTSPDSLRGSNIGAWNMVCTLDPTTQTRSYSASAYYLPVADRPNLVVLCEAQVLEVVIERDEHGLLAATGVCVAVDQDILTVPVSKEVIVCAGTIQSPQLLELSGIGAKAVLEPAGILIKVDNPNVGENLQDHLMTATIFEVDPSLTTPDDIKANPGLREAADRQHQSSQTGPWTVLPCSIAYCPLATFLTAAEIADLHTQAQQISTQTGKPRDRILARQFAPGSRLGQVEYLFDLGNWSPYYCGDEPGKTGKKKYGTMLQMLQYPFSRGSIHLPPRGDGNGHHSSSTSTDTTTPVINPKFFLGPGEIDFTVMKKAQEFTDRICSTQPLASIVRLRVWPPPPAVEEGRENYTDRDPYEEFVRQCTVTDWHPVGTCAMGGLEGMDAGVVDERLRVYGVRGLRVADASIMPLQVSAHPQATVYMIAEKAASMILEDAGYTLGNYK</sequence>
<feature type="active site" description="Proton acceptor" evidence="6">
    <location>
        <position position="602"/>
    </location>
</feature>
<evidence type="ECO:0000256" key="3">
    <source>
        <dbReference type="ARBA" id="ARBA00022630"/>
    </source>
</evidence>
<evidence type="ECO:0000256" key="2">
    <source>
        <dbReference type="ARBA" id="ARBA00010790"/>
    </source>
</evidence>
<protein>
    <recommendedName>
        <fullName evidence="10 11">Glucose-methanol-choline oxidoreductase N-terminal domain-containing protein</fullName>
    </recommendedName>
</protein>
<dbReference type="InterPro" id="IPR012132">
    <property type="entry name" value="GMC_OxRdtase"/>
</dbReference>
<evidence type="ECO:0000256" key="6">
    <source>
        <dbReference type="PIRSR" id="PIRSR000137-1"/>
    </source>
</evidence>
<dbReference type="SUPFAM" id="SSF51905">
    <property type="entry name" value="FAD/NAD(P)-binding domain"/>
    <property type="match status" value="1"/>
</dbReference>
<dbReference type="PROSITE" id="PS00623">
    <property type="entry name" value="GMC_OXRED_1"/>
    <property type="match status" value="1"/>
</dbReference>
<dbReference type="Gene3D" id="3.50.50.60">
    <property type="entry name" value="FAD/NAD(P)-binding domain"/>
    <property type="match status" value="1"/>
</dbReference>
<feature type="region of interest" description="Disordered" evidence="9">
    <location>
        <begin position="458"/>
        <end position="485"/>
    </location>
</feature>
<feature type="binding site" evidence="7">
    <location>
        <position position="95"/>
    </location>
    <ligand>
        <name>FAD</name>
        <dbReference type="ChEBI" id="CHEBI:57692"/>
    </ligand>
</feature>
<dbReference type="AlphaFoldDB" id="A0AAD4CZB3"/>
<dbReference type="GO" id="GO:0050660">
    <property type="term" value="F:flavin adenine dinucleotide binding"/>
    <property type="evidence" value="ECO:0007669"/>
    <property type="project" value="InterPro"/>
</dbReference>
<dbReference type="PANTHER" id="PTHR11552">
    <property type="entry name" value="GLUCOSE-METHANOL-CHOLINE GMC OXIDOREDUCTASE"/>
    <property type="match status" value="1"/>
</dbReference>
<evidence type="ECO:0000259" key="10">
    <source>
        <dbReference type="PROSITE" id="PS00623"/>
    </source>
</evidence>
<feature type="compositionally biased region" description="Low complexity" evidence="9">
    <location>
        <begin position="472"/>
        <end position="481"/>
    </location>
</feature>
<feature type="binding site" evidence="7">
    <location>
        <begin position="556"/>
        <end position="557"/>
    </location>
    <ligand>
        <name>FAD</name>
        <dbReference type="ChEBI" id="CHEBI:57692"/>
    </ligand>
</feature>
<feature type="active site" description="Proton donor" evidence="6">
    <location>
        <position position="557"/>
    </location>
</feature>
<comment type="cofactor">
    <cofactor evidence="1 7">
        <name>FAD</name>
        <dbReference type="ChEBI" id="CHEBI:57692"/>
    </cofactor>
</comment>
<accession>A0AAD4CZB3</accession>
<gene>
    <name evidence="12" type="ORF">FE257_000185</name>
</gene>
<keyword evidence="3 8" id="KW-0285">Flavoprotein</keyword>
<feature type="binding site" evidence="7">
    <location>
        <position position="91"/>
    </location>
    <ligand>
        <name>FAD</name>
        <dbReference type="ChEBI" id="CHEBI:57692"/>
    </ligand>
</feature>
<dbReference type="PIRSF" id="PIRSF000137">
    <property type="entry name" value="Alcohol_oxidase"/>
    <property type="match status" value="1"/>
</dbReference>
<dbReference type="Proteomes" id="UP001194746">
    <property type="component" value="Unassembled WGS sequence"/>
</dbReference>
<evidence type="ECO:0000259" key="11">
    <source>
        <dbReference type="PROSITE" id="PS00624"/>
    </source>
</evidence>
<feature type="domain" description="Glucose-methanol-choline oxidoreductase N-terminal" evidence="11">
    <location>
        <begin position="280"/>
        <end position="294"/>
    </location>
</feature>
<evidence type="ECO:0000313" key="13">
    <source>
        <dbReference type="Proteomes" id="UP001194746"/>
    </source>
</evidence>
<evidence type="ECO:0000256" key="9">
    <source>
        <dbReference type="SAM" id="MobiDB-lite"/>
    </source>
</evidence>
<keyword evidence="13" id="KW-1185">Reference proteome</keyword>
<dbReference type="InterPro" id="IPR000172">
    <property type="entry name" value="GMC_OxRdtase_N"/>
</dbReference>
<dbReference type="InterPro" id="IPR036188">
    <property type="entry name" value="FAD/NAD-bd_sf"/>
</dbReference>
<keyword evidence="4 7" id="KW-0274">FAD</keyword>
<dbReference type="PROSITE" id="PS00624">
    <property type="entry name" value="GMC_OXRED_2"/>
    <property type="match status" value="1"/>
</dbReference>
<evidence type="ECO:0000256" key="4">
    <source>
        <dbReference type="ARBA" id="ARBA00022827"/>
    </source>
</evidence>
<evidence type="ECO:0000256" key="8">
    <source>
        <dbReference type="RuleBase" id="RU003968"/>
    </source>
</evidence>